<dbReference type="InterPro" id="IPR024408">
    <property type="entry name" value="Muramidase"/>
</dbReference>
<evidence type="ECO:0000313" key="3">
    <source>
        <dbReference type="Proteomes" id="UP000319481"/>
    </source>
</evidence>
<proteinExistence type="predicted"/>
<protein>
    <submittedName>
        <fullName evidence="2">N-acetylmuramidase family protein</fullName>
    </submittedName>
</protein>
<reference evidence="2 3" key="1">
    <citation type="journal article" date="2019" name="Appl. Microbiol. Biotechnol.">
        <title>Differential efficiency of wild type rhizogenic strains for rol gene transformation of plants.</title>
        <authorList>
            <person name="Desmet S."/>
            <person name="De Keyser E."/>
            <person name="Van Vaerenbergh J."/>
            <person name="Baeyen S."/>
            <person name="Van Huylenbroeck J."/>
            <person name="Geelen D."/>
            <person name="Dhooghe E."/>
        </authorList>
    </citation>
    <scope>NUCLEOTIDE SEQUENCE [LARGE SCALE GENOMIC DNA]</scope>
    <source>
        <strain evidence="2 3">GBBC3283</strain>
    </source>
</reference>
<organism evidence="2 3">
    <name type="scientific">Agrobacterium salinitolerans</name>
    <dbReference type="NCBI Taxonomy" id="1183413"/>
    <lineage>
        <taxon>Bacteria</taxon>
        <taxon>Pseudomonadati</taxon>
        <taxon>Pseudomonadota</taxon>
        <taxon>Alphaproteobacteria</taxon>
        <taxon>Hyphomicrobiales</taxon>
        <taxon>Rhizobiaceae</taxon>
        <taxon>Rhizobium/Agrobacterium group</taxon>
        <taxon>Agrobacterium</taxon>
    </lineage>
</organism>
<name>A0ABY3BUX0_9HYPH</name>
<feature type="domain" description="N-acetylmuramidase" evidence="1">
    <location>
        <begin position="70"/>
        <end position="237"/>
    </location>
</feature>
<dbReference type="Proteomes" id="UP000319481">
    <property type="component" value="Unassembled WGS sequence"/>
</dbReference>
<dbReference type="EMBL" id="SGNZ01000001">
    <property type="protein sequence ID" value="TRA96858.1"/>
    <property type="molecule type" value="Genomic_DNA"/>
</dbReference>
<dbReference type="Pfam" id="PF11860">
    <property type="entry name" value="Muramidase"/>
    <property type="match status" value="1"/>
</dbReference>
<accession>A0ABY3BUX0</accession>
<evidence type="ECO:0000313" key="2">
    <source>
        <dbReference type="EMBL" id="TRA96858.1"/>
    </source>
</evidence>
<gene>
    <name evidence="2" type="ORF">EXN23_01055</name>
</gene>
<evidence type="ECO:0000259" key="1">
    <source>
        <dbReference type="Pfam" id="PF11860"/>
    </source>
</evidence>
<keyword evidence="3" id="KW-1185">Reference proteome</keyword>
<comment type="caution">
    <text evidence="2">The sequence shown here is derived from an EMBL/GenBank/DDBJ whole genome shotgun (WGS) entry which is preliminary data.</text>
</comment>
<sequence length="240" mass="25951">MGLFDIFTSFESDDQPDWRQSVDECLSGDEVACEWVEVTAAALPRNLVGTGTRLSAAGYETAATRLGVPVASIKAVCAVEALGSGFLNSGRLKILYEAHKFSAATGRKYDKTHPNVSSKSWNKALYGAGGEHQYTRLKQAMALNETAALASASWGMFQILGSNYAAAGFPSVHAFVYDQLQGEDNQLLAFCSFVKANSTMHKALVKRDWATFARLYNGPGYKANAYDTKLAAAFKKYGGK</sequence>